<sequence length="909" mass="102376">MKRWQMIIGLLIVLPAAVQAQLAVQELKCEQLKSPVGIDVLQPRLSWQLKSDQKNVTQTAYQIWVASSKALLDAGRPDLWNSGKVASDQSVLVNYKGRLLITNGNCFWKVQVFSNKNDSAWSNTDQWSMGLLHPGDWKAKWIGYDEASPWDSVTQWSRLSARYFRKGFSVQQKIKTAVLHIAGLGLYECYLNGKRIGDQVLAPVSTDYRKSVLYNSFDVSGALNGGKNAIGVVLGNGRFFTMRQNYKLKKINTFGYPKLLLQLDITYTDGSSEQLLSDDTWKFTADGPIRTNNEYDGEEYDATKAFPGWTTASFDDSKWSGPQLVAAPEGTLRTQLTPGMRVMDSIRAKKISHLRDSVFILDLGQNFAGWLRMKVKGMRGQKVTLRFAESLQPDGSLYTANLRDARVTDIYTLKGGDEEQWQPSFVYHGFRYVEITGYPGTPSLDDFTGMLVYDQMATNGKLETSNATLNQVLKNAWWSIASNYKGMPVDCPQRNERQPWLGDRTQGALGESYLFNNATLYAKWLDDIRESQTEEGAIPDVAPAFWNYYSDNVTWPAAYILVADMLYQQYGDRQSVVKHYPSMKKWMDYMQRKYMKGELITKDKYGDWCVPPESLELIRSKDPLRNTDGTLMATAYYYHLLQTMKRFAALAGRSGDIAGYDRLATRIKTAFNKTFLKNGDHYDNNTVTANLLPLYFGMVPEDRIAKVGARLIQKLRQNGLHISTGVIGTQWLMRGLTKYGFQDAAFTLATNTTYPGWGYMVGQGATTIWELWNGNTANPQMNSQNHVMLLGDLITWSFESLAGIKPVAEEPGFKQIVVNPIFVRGLDTLKATYQSPYGCIKSSWKRNANNVAWQLEIPANSTAIITLADAVLNEIDAPINGAATLRRGELEFKLGSGVYNMKLALHNKE</sequence>
<dbReference type="EMBL" id="JAJNEC010000005">
    <property type="protein sequence ID" value="MCD2423065.1"/>
    <property type="molecule type" value="Genomic_DNA"/>
</dbReference>
<dbReference type="Gene3D" id="2.60.40.10">
    <property type="entry name" value="Immunoglobulins"/>
    <property type="match status" value="1"/>
</dbReference>
<feature type="domain" description="Alpha-L-rhamnosidase concanavalin-like" evidence="5">
    <location>
        <begin position="353"/>
        <end position="453"/>
    </location>
</feature>
<dbReference type="GO" id="GO:0016787">
    <property type="term" value="F:hydrolase activity"/>
    <property type="evidence" value="ECO:0007669"/>
    <property type="project" value="UniProtKB-KW"/>
</dbReference>
<dbReference type="PANTHER" id="PTHR33307">
    <property type="entry name" value="ALPHA-RHAMNOSIDASE (EUROFUNG)"/>
    <property type="match status" value="1"/>
</dbReference>
<evidence type="ECO:0000313" key="10">
    <source>
        <dbReference type="Proteomes" id="UP001199816"/>
    </source>
</evidence>
<evidence type="ECO:0000259" key="5">
    <source>
        <dbReference type="Pfam" id="PF05592"/>
    </source>
</evidence>
<feature type="domain" description="Bacterial alpha-L-rhamnosidase N-terminal" evidence="6">
    <location>
        <begin position="173"/>
        <end position="343"/>
    </location>
</feature>
<dbReference type="PIRSF" id="PIRSF010631">
    <property type="entry name" value="A-rhamnsds"/>
    <property type="match status" value="1"/>
</dbReference>
<evidence type="ECO:0000256" key="4">
    <source>
        <dbReference type="SAM" id="SignalP"/>
    </source>
</evidence>
<dbReference type="InterPro" id="IPR016007">
    <property type="entry name" value="Alpha_rhamnosid"/>
</dbReference>
<keyword evidence="4" id="KW-0732">Signal</keyword>
<evidence type="ECO:0000256" key="3">
    <source>
        <dbReference type="ARBA" id="ARBA00022801"/>
    </source>
</evidence>
<evidence type="ECO:0000256" key="1">
    <source>
        <dbReference type="ARBA" id="ARBA00001445"/>
    </source>
</evidence>
<evidence type="ECO:0000313" key="9">
    <source>
        <dbReference type="EMBL" id="MCD2423065.1"/>
    </source>
</evidence>
<feature type="chain" id="PRO_5045522776" description="alpha-L-rhamnosidase" evidence="4">
    <location>
        <begin position="21"/>
        <end position="909"/>
    </location>
</feature>
<dbReference type="SUPFAM" id="SSF48208">
    <property type="entry name" value="Six-hairpin glycosidases"/>
    <property type="match status" value="1"/>
</dbReference>
<dbReference type="InterPro" id="IPR013737">
    <property type="entry name" value="Bac_rhamnosid_N"/>
</dbReference>
<name>A0ABS8PPP4_9BACT</name>
<feature type="signal peptide" evidence="4">
    <location>
        <begin position="1"/>
        <end position="20"/>
    </location>
</feature>
<dbReference type="Gene3D" id="2.60.420.10">
    <property type="entry name" value="Maltose phosphorylase, domain 3"/>
    <property type="match status" value="1"/>
</dbReference>
<gene>
    <name evidence="9" type="ORF">LQ567_09850</name>
</gene>
<dbReference type="Gene3D" id="1.50.10.10">
    <property type="match status" value="1"/>
</dbReference>
<organism evidence="9 10">
    <name type="scientific">Niabella pedocola</name>
    <dbReference type="NCBI Taxonomy" id="1752077"/>
    <lineage>
        <taxon>Bacteria</taxon>
        <taxon>Pseudomonadati</taxon>
        <taxon>Bacteroidota</taxon>
        <taxon>Chitinophagia</taxon>
        <taxon>Chitinophagales</taxon>
        <taxon>Chitinophagaceae</taxon>
        <taxon>Niabella</taxon>
    </lineage>
</organism>
<proteinExistence type="predicted"/>
<dbReference type="InterPro" id="IPR008928">
    <property type="entry name" value="6-hairpin_glycosidase_sf"/>
</dbReference>
<feature type="domain" description="Alpha-L-rhamnosidase six-hairpin glycosidase" evidence="7">
    <location>
        <begin position="459"/>
        <end position="800"/>
    </location>
</feature>
<dbReference type="InterPro" id="IPR035396">
    <property type="entry name" value="Bac_rhamnosid6H"/>
</dbReference>
<dbReference type="EC" id="3.2.1.40" evidence="2"/>
<dbReference type="InterPro" id="IPR035398">
    <property type="entry name" value="Bac_rhamnosid_C"/>
</dbReference>
<evidence type="ECO:0000259" key="6">
    <source>
        <dbReference type="Pfam" id="PF08531"/>
    </source>
</evidence>
<keyword evidence="10" id="KW-1185">Reference proteome</keyword>
<dbReference type="Pfam" id="PF17389">
    <property type="entry name" value="Bac_rhamnosid6H"/>
    <property type="match status" value="1"/>
</dbReference>
<dbReference type="InterPro" id="IPR013783">
    <property type="entry name" value="Ig-like_fold"/>
</dbReference>
<reference evidence="9 10" key="1">
    <citation type="submission" date="2021-11" db="EMBL/GenBank/DDBJ databases">
        <title>Genomic of Niabella pedocola.</title>
        <authorList>
            <person name="Wu T."/>
        </authorList>
    </citation>
    <scope>NUCLEOTIDE SEQUENCE [LARGE SCALE GENOMIC DNA]</scope>
    <source>
        <strain evidence="9 10">JCM 31011</strain>
    </source>
</reference>
<dbReference type="Pfam" id="PF05592">
    <property type="entry name" value="Bac_rhamnosid"/>
    <property type="match status" value="1"/>
</dbReference>
<dbReference type="Gene3D" id="2.60.120.260">
    <property type="entry name" value="Galactose-binding domain-like"/>
    <property type="match status" value="2"/>
</dbReference>
<keyword evidence="3 9" id="KW-0378">Hydrolase</keyword>
<comment type="caution">
    <text evidence="9">The sequence shown here is derived from an EMBL/GenBank/DDBJ whole genome shotgun (WGS) entry which is preliminary data.</text>
</comment>
<dbReference type="InterPro" id="IPR008902">
    <property type="entry name" value="Rhamnosid_concanavalin"/>
</dbReference>
<dbReference type="PANTHER" id="PTHR33307:SF6">
    <property type="entry name" value="ALPHA-RHAMNOSIDASE (EUROFUNG)-RELATED"/>
    <property type="match status" value="1"/>
</dbReference>
<evidence type="ECO:0000259" key="8">
    <source>
        <dbReference type="Pfam" id="PF17390"/>
    </source>
</evidence>
<dbReference type="Proteomes" id="UP001199816">
    <property type="component" value="Unassembled WGS sequence"/>
</dbReference>
<dbReference type="Pfam" id="PF25788">
    <property type="entry name" value="Ig_Rha78A_N"/>
    <property type="match status" value="1"/>
</dbReference>
<dbReference type="Pfam" id="PF08531">
    <property type="entry name" value="Bac_rhamnosid_N"/>
    <property type="match status" value="1"/>
</dbReference>
<protein>
    <recommendedName>
        <fullName evidence="2">alpha-L-rhamnosidase</fullName>
        <ecNumber evidence="2">3.2.1.40</ecNumber>
    </recommendedName>
</protein>
<comment type="catalytic activity">
    <reaction evidence="1">
        <text>Hydrolysis of terminal non-reducing alpha-L-rhamnose residues in alpha-L-rhamnosides.</text>
        <dbReference type="EC" id="3.2.1.40"/>
    </reaction>
</comment>
<dbReference type="RefSeq" id="WP_231004335.1">
    <property type="nucleotide sequence ID" value="NZ_JAJNEC010000005.1"/>
</dbReference>
<dbReference type="Pfam" id="PF17390">
    <property type="entry name" value="Bac_rhamnosid_C"/>
    <property type="match status" value="1"/>
</dbReference>
<feature type="domain" description="Alpha-L-rhamnosidase C-terminal" evidence="8">
    <location>
        <begin position="803"/>
        <end position="873"/>
    </location>
</feature>
<dbReference type="InterPro" id="IPR012341">
    <property type="entry name" value="6hp_glycosidase-like_sf"/>
</dbReference>
<accession>A0ABS8PPP4</accession>
<evidence type="ECO:0000256" key="2">
    <source>
        <dbReference type="ARBA" id="ARBA00012652"/>
    </source>
</evidence>
<evidence type="ECO:0000259" key="7">
    <source>
        <dbReference type="Pfam" id="PF17389"/>
    </source>
</evidence>